<dbReference type="GO" id="GO:0005524">
    <property type="term" value="F:ATP binding"/>
    <property type="evidence" value="ECO:0007669"/>
    <property type="project" value="UniProtKB-KW"/>
</dbReference>
<reference evidence="10" key="1">
    <citation type="submission" date="2020-12" db="EMBL/GenBank/DDBJ databases">
        <title>Vagococcus allomyrinae sp. nov. and Enterococcus lavae sp. nov., isolated from the larvae of Allomyrina dichotoma.</title>
        <authorList>
            <person name="Lee S.D."/>
        </authorList>
    </citation>
    <scope>NUCLEOTIDE SEQUENCE</scope>
    <source>
        <strain evidence="10">BWB3-3</strain>
    </source>
</reference>
<feature type="transmembrane region" description="Helical" evidence="7">
    <location>
        <begin position="233"/>
        <end position="255"/>
    </location>
</feature>
<dbReference type="Proteomes" id="UP000674938">
    <property type="component" value="Unassembled WGS sequence"/>
</dbReference>
<dbReference type="Gene3D" id="3.40.50.300">
    <property type="entry name" value="P-loop containing nucleotide triphosphate hydrolases"/>
    <property type="match status" value="1"/>
</dbReference>
<proteinExistence type="predicted"/>
<evidence type="ECO:0000256" key="5">
    <source>
        <dbReference type="ARBA" id="ARBA00022989"/>
    </source>
</evidence>
<feature type="domain" description="ABC transmembrane type-1" evidence="9">
    <location>
        <begin position="12"/>
        <end position="290"/>
    </location>
</feature>
<gene>
    <name evidence="10" type="ORF">I6N95_07630</name>
</gene>
<sequence>MIIIKYGNRFKLILMIIFQVANSFSNLLLAYIISAFIRVAGNKNLVEFKQIVWLGVIGFFIFGIINYLSKYFQIQFIQDINQNLKRKLVNYYLRQESDKTSQILSLLTNDMKQLETSGIKAEITIIGNLLSFIIALLGSLTFDFFMTLVCVLASFLPFFISKITEKSIKQTANTWTQDNSAYVKKMNNLFHGIATIVTYQAYSYAETQADISVQQLEKSLANMERTIAFSDSIIYLVSWFTGIILPFGFGILRIIQGNLSLSAFLGVVQLSNSFTNPIIQVIQLKNQLATVDGILTKIELAFNYEQIKTGSSLKTIQSLTLQGAAVKRGKQFLLKPTTLLIHAQEKLLIMAPSGYGKSTLLKVFQQQTSLTEGQYLINGQPIIQFNKTLLQSHFALIQQTPFIFADTLYHNLTLGKSFSDQDLTDAIKMTGLTELITEKGLDYSLEEDDTGLSGGQIQRIEIARAILRQRPFLLVDEGTSALDHHNAAIIRETLKNYPGAVIEVGHKLAKEDITMFDRVIHLED</sequence>
<evidence type="ECO:0000256" key="1">
    <source>
        <dbReference type="ARBA" id="ARBA00004651"/>
    </source>
</evidence>
<dbReference type="PANTHER" id="PTHR24221">
    <property type="entry name" value="ATP-BINDING CASSETTE SUB-FAMILY B"/>
    <property type="match status" value="1"/>
</dbReference>
<dbReference type="InterPro" id="IPR003593">
    <property type="entry name" value="AAA+_ATPase"/>
</dbReference>
<dbReference type="Pfam" id="PF00664">
    <property type="entry name" value="ABC_membrane"/>
    <property type="match status" value="1"/>
</dbReference>
<dbReference type="AlphaFoldDB" id="A0A940SRJ0"/>
<protein>
    <submittedName>
        <fullName evidence="10">ABC transporter ATP-binding protein</fullName>
    </submittedName>
</protein>
<dbReference type="SUPFAM" id="SSF90123">
    <property type="entry name" value="ABC transporter transmembrane region"/>
    <property type="match status" value="1"/>
</dbReference>
<evidence type="ECO:0000313" key="11">
    <source>
        <dbReference type="Proteomes" id="UP000674938"/>
    </source>
</evidence>
<name>A0A940SRJ0_9ENTE</name>
<dbReference type="RefSeq" id="WP_209526348.1">
    <property type="nucleotide sequence ID" value="NZ_JAEEGA010000004.1"/>
</dbReference>
<feature type="transmembrane region" description="Helical" evidence="7">
    <location>
        <begin position="144"/>
        <end position="160"/>
    </location>
</feature>
<feature type="transmembrane region" description="Helical" evidence="7">
    <location>
        <begin position="51"/>
        <end position="68"/>
    </location>
</feature>
<dbReference type="InterPro" id="IPR017871">
    <property type="entry name" value="ABC_transporter-like_CS"/>
</dbReference>
<comment type="caution">
    <text evidence="10">The sequence shown here is derived from an EMBL/GenBank/DDBJ whole genome shotgun (WGS) entry which is preliminary data.</text>
</comment>
<keyword evidence="5 7" id="KW-1133">Transmembrane helix</keyword>
<dbReference type="InterPro" id="IPR027417">
    <property type="entry name" value="P-loop_NTPase"/>
</dbReference>
<feature type="transmembrane region" description="Helical" evidence="7">
    <location>
        <begin position="121"/>
        <end position="138"/>
    </location>
</feature>
<dbReference type="EMBL" id="JAEEGA010000004">
    <property type="protein sequence ID" value="MBP1040872.1"/>
    <property type="molecule type" value="Genomic_DNA"/>
</dbReference>
<dbReference type="GO" id="GO:0016887">
    <property type="term" value="F:ATP hydrolysis activity"/>
    <property type="evidence" value="ECO:0007669"/>
    <property type="project" value="InterPro"/>
</dbReference>
<feature type="transmembrane region" description="Helical" evidence="7">
    <location>
        <begin position="12"/>
        <end position="39"/>
    </location>
</feature>
<evidence type="ECO:0000256" key="7">
    <source>
        <dbReference type="SAM" id="Phobius"/>
    </source>
</evidence>
<evidence type="ECO:0000256" key="6">
    <source>
        <dbReference type="ARBA" id="ARBA00023136"/>
    </source>
</evidence>
<dbReference type="InterPro" id="IPR039421">
    <property type="entry name" value="Type_1_exporter"/>
</dbReference>
<dbReference type="GO" id="GO:0034040">
    <property type="term" value="F:ATPase-coupled lipid transmembrane transporter activity"/>
    <property type="evidence" value="ECO:0007669"/>
    <property type="project" value="TreeGrafter"/>
</dbReference>
<dbReference type="GO" id="GO:0140359">
    <property type="term" value="F:ABC-type transporter activity"/>
    <property type="evidence" value="ECO:0007669"/>
    <property type="project" value="InterPro"/>
</dbReference>
<dbReference type="PROSITE" id="PS00211">
    <property type="entry name" value="ABC_TRANSPORTER_1"/>
    <property type="match status" value="1"/>
</dbReference>
<dbReference type="SUPFAM" id="SSF52540">
    <property type="entry name" value="P-loop containing nucleoside triphosphate hydrolases"/>
    <property type="match status" value="1"/>
</dbReference>
<accession>A0A940SRJ0</accession>
<keyword evidence="3" id="KW-0547">Nucleotide-binding</keyword>
<dbReference type="GO" id="GO:0005886">
    <property type="term" value="C:plasma membrane"/>
    <property type="evidence" value="ECO:0007669"/>
    <property type="project" value="UniProtKB-SubCell"/>
</dbReference>
<evidence type="ECO:0000256" key="3">
    <source>
        <dbReference type="ARBA" id="ARBA00022741"/>
    </source>
</evidence>
<evidence type="ECO:0000259" key="8">
    <source>
        <dbReference type="PROSITE" id="PS50893"/>
    </source>
</evidence>
<evidence type="ECO:0000256" key="4">
    <source>
        <dbReference type="ARBA" id="ARBA00022840"/>
    </source>
</evidence>
<evidence type="ECO:0000313" key="10">
    <source>
        <dbReference type="EMBL" id="MBP1040872.1"/>
    </source>
</evidence>
<keyword evidence="6 7" id="KW-0472">Membrane</keyword>
<keyword evidence="11" id="KW-1185">Reference proteome</keyword>
<evidence type="ECO:0000259" key="9">
    <source>
        <dbReference type="PROSITE" id="PS50929"/>
    </source>
</evidence>
<keyword evidence="2 7" id="KW-0812">Transmembrane</keyword>
<dbReference type="InterPro" id="IPR036640">
    <property type="entry name" value="ABC1_TM_sf"/>
</dbReference>
<dbReference type="CDD" id="cd03228">
    <property type="entry name" value="ABCC_MRP_Like"/>
    <property type="match status" value="1"/>
</dbReference>
<dbReference type="PANTHER" id="PTHR24221:SF654">
    <property type="entry name" value="ATP-BINDING CASSETTE SUB-FAMILY B MEMBER 6"/>
    <property type="match status" value="1"/>
</dbReference>
<feature type="domain" description="ABC transporter" evidence="8">
    <location>
        <begin position="319"/>
        <end position="523"/>
    </location>
</feature>
<evidence type="ECO:0000256" key="2">
    <source>
        <dbReference type="ARBA" id="ARBA00022692"/>
    </source>
</evidence>
<comment type="subcellular location">
    <subcellularLocation>
        <location evidence="1">Cell membrane</location>
        <topology evidence="1">Multi-pass membrane protein</topology>
    </subcellularLocation>
</comment>
<dbReference type="PROSITE" id="PS50929">
    <property type="entry name" value="ABC_TM1F"/>
    <property type="match status" value="1"/>
</dbReference>
<dbReference type="Pfam" id="PF00005">
    <property type="entry name" value="ABC_tran"/>
    <property type="match status" value="1"/>
</dbReference>
<dbReference type="SMART" id="SM00382">
    <property type="entry name" value="AAA"/>
    <property type="match status" value="1"/>
</dbReference>
<dbReference type="Gene3D" id="1.20.1560.10">
    <property type="entry name" value="ABC transporter type 1, transmembrane domain"/>
    <property type="match status" value="1"/>
</dbReference>
<organism evidence="10 11">
    <name type="scientific">Vagococcus allomyrinae</name>
    <dbReference type="NCBI Taxonomy" id="2794353"/>
    <lineage>
        <taxon>Bacteria</taxon>
        <taxon>Bacillati</taxon>
        <taxon>Bacillota</taxon>
        <taxon>Bacilli</taxon>
        <taxon>Lactobacillales</taxon>
        <taxon>Enterococcaceae</taxon>
        <taxon>Vagococcus</taxon>
    </lineage>
</organism>
<dbReference type="PROSITE" id="PS50893">
    <property type="entry name" value="ABC_TRANSPORTER_2"/>
    <property type="match status" value="1"/>
</dbReference>
<dbReference type="InterPro" id="IPR003439">
    <property type="entry name" value="ABC_transporter-like_ATP-bd"/>
</dbReference>
<keyword evidence="4 10" id="KW-0067">ATP-binding</keyword>
<dbReference type="InterPro" id="IPR011527">
    <property type="entry name" value="ABC1_TM_dom"/>
</dbReference>